<proteinExistence type="predicted"/>
<reference evidence="5 6" key="1">
    <citation type="submission" date="2019-06" db="EMBL/GenBank/DDBJ databases">
        <title>Draft genome of Aliikangiella marina GYP-15.</title>
        <authorList>
            <person name="Wang G."/>
        </authorList>
    </citation>
    <scope>NUCLEOTIDE SEQUENCE [LARGE SCALE GENOMIC DNA]</scope>
    <source>
        <strain evidence="5 6">GYP-15</strain>
    </source>
</reference>
<dbReference type="InterPro" id="IPR036457">
    <property type="entry name" value="PPM-type-like_dom_sf"/>
</dbReference>
<dbReference type="AlphaFoldDB" id="A0A545T2K1"/>
<dbReference type="PANTHER" id="PTHR43156:SF2">
    <property type="entry name" value="STAGE II SPORULATION PROTEIN E"/>
    <property type="match status" value="1"/>
</dbReference>
<evidence type="ECO:0000256" key="2">
    <source>
        <dbReference type="PROSITE-ProRule" id="PRU00169"/>
    </source>
</evidence>
<dbReference type="EMBL" id="VIKR01000006">
    <property type="protein sequence ID" value="TQV71436.1"/>
    <property type="molecule type" value="Genomic_DNA"/>
</dbReference>
<dbReference type="SUPFAM" id="SSF52172">
    <property type="entry name" value="CheY-like"/>
    <property type="match status" value="1"/>
</dbReference>
<dbReference type="CDD" id="cd17555">
    <property type="entry name" value="REC_RssB-like"/>
    <property type="match status" value="1"/>
</dbReference>
<dbReference type="SMART" id="SM00448">
    <property type="entry name" value="REC"/>
    <property type="match status" value="1"/>
</dbReference>
<comment type="caution">
    <text evidence="5">The sequence shown here is derived from an EMBL/GenBank/DDBJ whole genome shotgun (WGS) entry which is preliminary data.</text>
</comment>
<dbReference type="GO" id="GO:0016791">
    <property type="term" value="F:phosphatase activity"/>
    <property type="evidence" value="ECO:0007669"/>
    <property type="project" value="TreeGrafter"/>
</dbReference>
<dbReference type="InterPro" id="IPR049510">
    <property type="entry name" value="RssB-like_REC"/>
</dbReference>
<keyword evidence="3" id="KW-0175">Coiled coil</keyword>
<dbReference type="Gene3D" id="3.40.50.2300">
    <property type="match status" value="1"/>
</dbReference>
<evidence type="ECO:0000256" key="3">
    <source>
        <dbReference type="SAM" id="Coils"/>
    </source>
</evidence>
<dbReference type="InterPro" id="IPR001932">
    <property type="entry name" value="PPM-type_phosphatase-like_dom"/>
</dbReference>
<keyword evidence="2" id="KW-0597">Phosphoprotein</keyword>
<protein>
    <submittedName>
        <fullName evidence="5">Response regulator</fullName>
    </submittedName>
</protein>
<dbReference type="Gene3D" id="3.60.40.10">
    <property type="entry name" value="PPM-type phosphatase domain"/>
    <property type="match status" value="1"/>
</dbReference>
<gene>
    <name evidence="5" type="ORF">FLL45_19980</name>
</gene>
<feature type="domain" description="Response regulatory" evidence="4">
    <location>
        <begin position="16"/>
        <end position="130"/>
    </location>
</feature>
<accession>A0A545T2K1</accession>
<feature type="coiled-coil region" evidence="3">
    <location>
        <begin position="120"/>
        <end position="171"/>
    </location>
</feature>
<dbReference type="GO" id="GO:0000160">
    <property type="term" value="P:phosphorelay signal transduction system"/>
    <property type="evidence" value="ECO:0007669"/>
    <property type="project" value="InterPro"/>
</dbReference>
<keyword evidence="1" id="KW-0378">Hydrolase</keyword>
<dbReference type="OrthoDB" id="6399952at2"/>
<keyword evidence="6" id="KW-1185">Reference proteome</keyword>
<evidence type="ECO:0000313" key="5">
    <source>
        <dbReference type="EMBL" id="TQV71436.1"/>
    </source>
</evidence>
<evidence type="ECO:0000256" key="1">
    <source>
        <dbReference type="ARBA" id="ARBA00022801"/>
    </source>
</evidence>
<dbReference type="InterPro" id="IPR052016">
    <property type="entry name" value="Bact_Sigma-Reg"/>
</dbReference>
<dbReference type="PROSITE" id="PS50110">
    <property type="entry name" value="RESPONSE_REGULATORY"/>
    <property type="match status" value="1"/>
</dbReference>
<sequence>MDSKVYQLPMSTEFRKVLVIDDEPLVRQSIAVYLEDSGYDIIEAQDGQQGVELFKSNLPDVVLCDLRMPGMDGLEVLKTMTEIAADTPVIMVSGAGQINDVVEALRLGALDYIVKPVTDMAVLENAVANALRRHELEEQNRSYRKELETANAELERNLELLQEDQEAGRRAQIQLLPEPQAFINGYRFQHVIVPSLNLSGDFIDYFQISDRFTGFYIADVSGHGAAAAFVTMTLKSLINQPLRDFRSGKNEAIIDPATFITELNQELINANLGKHITLFYGVIDNDLSTLDYCVAGQYPAPIMVNNGRVELLTDGGFPVGLFEWASFENRQVSLAKDFKLLMVSDGWLEVKSADSHLEGEAYLYDYVMSHGIDVENLMYPVKKYPEDTLPDDVTVFYIKKE</sequence>
<name>A0A545T2K1_9GAMM</name>
<dbReference type="PANTHER" id="PTHR43156">
    <property type="entry name" value="STAGE II SPORULATION PROTEIN E-RELATED"/>
    <property type="match status" value="1"/>
</dbReference>
<dbReference type="Pfam" id="PF07228">
    <property type="entry name" value="SpoIIE"/>
    <property type="match status" value="1"/>
</dbReference>
<dbReference type="InterPro" id="IPR001789">
    <property type="entry name" value="Sig_transdc_resp-reg_receiver"/>
</dbReference>
<organism evidence="5 6">
    <name type="scientific">Aliikangiella marina</name>
    <dbReference type="NCBI Taxonomy" id="1712262"/>
    <lineage>
        <taxon>Bacteria</taxon>
        <taxon>Pseudomonadati</taxon>
        <taxon>Pseudomonadota</taxon>
        <taxon>Gammaproteobacteria</taxon>
        <taxon>Oceanospirillales</taxon>
        <taxon>Pleioneaceae</taxon>
        <taxon>Aliikangiella</taxon>
    </lineage>
</organism>
<dbReference type="Pfam" id="PF00072">
    <property type="entry name" value="Response_reg"/>
    <property type="match status" value="1"/>
</dbReference>
<dbReference type="InterPro" id="IPR011006">
    <property type="entry name" value="CheY-like_superfamily"/>
</dbReference>
<dbReference type="Gene3D" id="1.20.5.390">
    <property type="entry name" value="L1 transposable element, trimerization domain"/>
    <property type="match status" value="1"/>
</dbReference>
<evidence type="ECO:0000259" key="4">
    <source>
        <dbReference type="PROSITE" id="PS50110"/>
    </source>
</evidence>
<feature type="modified residue" description="4-aspartylphosphate" evidence="2">
    <location>
        <position position="65"/>
    </location>
</feature>
<dbReference type="RefSeq" id="WP_142943835.1">
    <property type="nucleotide sequence ID" value="NZ_VIKR01000006.1"/>
</dbReference>
<dbReference type="Proteomes" id="UP000317839">
    <property type="component" value="Unassembled WGS sequence"/>
</dbReference>
<dbReference type="FunFam" id="3.40.50.2300:FF:000301">
    <property type="entry name" value="Response regulator receiver"/>
    <property type="match status" value="1"/>
</dbReference>
<dbReference type="SMART" id="SM00331">
    <property type="entry name" value="PP2C_SIG"/>
    <property type="match status" value="1"/>
</dbReference>
<evidence type="ECO:0000313" key="6">
    <source>
        <dbReference type="Proteomes" id="UP000317839"/>
    </source>
</evidence>